<keyword evidence="3" id="KW-0804">Transcription</keyword>
<dbReference type="GO" id="GO:0003700">
    <property type="term" value="F:DNA-binding transcription factor activity"/>
    <property type="evidence" value="ECO:0007669"/>
    <property type="project" value="TreeGrafter"/>
</dbReference>
<keyword evidence="7" id="KW-1185">Reference proteome</keyword>
<evidence type="ECO:0000256" key="3">
    <source>
        <dbReference type="ARBA" id="ARBA00023163"/>
    </source>
</evidence>
<evidence type="ECO:0000313" key="6">
    <source>
        <dbReference type="EMBL" id="GMA29101.1"/>
    </source>
</evidence>
<dbReference type="InterPro" id="IPR050109">
    <property type="entry name" value="HTH-type_TetR-like_transc_reg"/>
</dbReference>
<dbReference type="Gene3D" id="1.10.357.10">
    <property type="entry name" value="Tetracycline Repressor, domain 2"/>
    <property type="match status" value="1"/>
</dbReference>
<dbReference type="PANTHER" id="PTHR30055:SF234">
    <property type="entry name" value="HTH-TYPE TRANSCRIPTIONAL REGULATOR BETI"/>
    <property type="match status" value="1"/>
</dbReference>
<sequence length="201" mass="21898">MTTTGKRGPYRGTAARRREIVDAAAEVFGESGYRAGSLKDIAGRVGIDASSLLHHFGSKHVLLEAVLADKVSRDAQALHWDEEIEPAEFPAALIRLAERNAANPGVIGLYTVLLAESTTVDHPSADFFRDRHATTRRDFLRGFDAMAEAGLLAEDVTPQEAALSTLAIWDGAQTQWLLDPGAIEVVAVLRGHFRRITRVEV</sequence>
<dbReference type="GO" id="GO:0000976">
    <property type="term" value="F:transcription cis-regulatory region binding"/>
    <property type="evidence" value="ECO:0007669"/>
    <property type="project" value="TreeGrafter"/>
</dbReference>
<proteinExistence type="predicted"/>
<gene>
    <name evidence="6" type="ORF">GCM10025874_23540</name>
</gene>
<feature type="DNA-binding region" description="H-T-H motif" evidence="4">
    <location>
        <begin position="37"/>
        <end position="56"/>
    </location>
</feature>
<accession>A0AA37XBU3</accession>
<organism evidence="6 7">
    <name type="scientific">Arenivirga flava</name>
    <dbReference type="NCBI Taxonomy" id="1930060"/>
    <lineage>
        <taxon>Bacteria</taxon>
        <taxon>Bacillati</taxon>
        <taxon>Actinomycetota</taxon>
        <taxon>Actinomycetes</taxon>
        <taxon>Micrococcales</taxon>
        <taxon>Microbacteriaceae</taxon>
        <taxon>Arenivirga</taxon>
    </lineage>
</organism>
<keyword evidence="2 4" id="KW-0238">DNA-binding</keyword>
<dbReference type="AlphaFoldDB" id="A0AA37XBU3"/>
<evidence type="ECO:0000256" key="4">
    <source>
        <dbReference type="PROSITE-ProRule" id="PRU00335"/>
    </source>
</evidence>
<dbReference type="EMBL" id="BSUL01000001">
    <property type="protein sequence ID" value="GMA29101.1"/>
    <property type="molecule type" value="Genomic_DNA"/>
</dbReference>
<keyword evidence="1" id="KW-0805">Transcription regulation</keyword>
<feature type="domain" description="HTH tetR-type" evidence="5">
    <location>
        <begin position="14"/>
        <end position="74"/>
    </location>
</feature>
<evidence type="ECO:0000256" key="2">
    <source>
        <dbReference type="ARBA" id="ARBA00023125"/>
    </source>
</evidence>
<evidence type="ECO:0000256" key="1">
    <source>
        <dbReference type="ARBA" id="ARBA00023015"/>
    </source>
</evidence>
<dbReference type="RefSeq" id="WP_284232888.1">
    <property type="nucleotide sequence ID" value="NZ_BSUL01000001.1"/>
</dbReference>
<name>A0AA37XBU3_9MICO</name>
<protein>
    <submittedName>
        <fullName evidence="6">TetR family transcriptional regulator</fullName>
    </submittedName>
</protein>
<dbReference type="Proteomes" id="UP001157160">
    <property type="component" value="Unassembled WGS sequence"/>
</dbReference>
<dbReference type="PRINTS" id="PR00455">
    <property type="entry name" value="HTHTETR"/>
</dbReference>
<evidence type="ECO:0000313" key="7">
    <source>
        <dbReference type="Proteomes" id="UP001157160"/>
    </source>
</evidence>
<dbReference type="Pfam" id="PF00440">
    <property type="entry name" value="TetR_N"/>
    <property type="match status" value="1"/>
</dbReference>
<dbReference type="SUPFAM" id="SSF46689">
    <property type="entry name" value="Homeodomain-like"/>
    <property type="match status" value="1"/>
</dbReference>
<evidence type="ECO:0000259" key="5">
    <source>
        <dbReference type="PROSITE" id="PS50977"/>
    </source>
</evidence>
<dbReference type="InterPro" id="IPR001647">
    <property type="entry name" value="HTH_TetR"/>
</dbReference>
<dbReference type="PROSITE" id="PS50977">
    <property type="entry name" value="HTH_TETR_2"/>
    <property type="match status" value="1"/>
</dbReference>
<dbReference type="InterPro" id="IPR009057">
    <property type="entry name" value="Homeodomain-like_sf"/>
</dbReference>
<dbReference type="PANTHER" id="PTHR30055">
    <property type="entry name" value="HTH-TYPE TRANSCRIPTIONAL REGULATOR RUTR"/>
    <property type="match status" value="1"/>
</dbReference>
<dbReference type="InterPro" id="IPR036271">
    <property type="entry name" value="Tet_transcr_reg_TetR-rel_C_sf"/>
</dbReference>
<comment type="caution">
    <text evidence="6">The sequence shown here is derived from an EMBL/GenBank/DDBJ whole genome shotgun (WGS) entry which is preliminary data.</text>
</comment>
<reference evidence="6 7" key="1">
    <citation type="journal article" date="2014" name="Int. J. Syst. Evol. Microbiol.">
        <title>Complete genome sequence of Corynebacterium casei LMG S-19264T (=DSM 44701T), isolated from a smear-ripened cheese.</title>
        <authorList>
            <consortium name="US DOE Joint Genome Institute (JGI-PGF)"/>
            <person name="Walter F."/>
            <person name="Albersmeier A."/>
            <person name="Kalinowski J."/>
            <person name="Ruckert C."/>
        </authorList>
    </citation>
    <scope>NUCLEOTIDE SEQUENCE [LARGE SCALE GENOMIC DNA]</scope>
    <source>
        <strain evidence="6 7">NBRC 112289</strain>
    </source>
</reference>
<dbReference type="SUPFAM" id="SSF48498">
    <property type="entry name" value="Tetracyclin repressor-like, C-terminal domain"/>
    <property type="match status" value="1"/>
</dbReference>